<name>A0A9P9D6S6_9PLEO</name>
<feature type="compositionally biased region" description="Pro residues" evidence="1">
    <location>
        <begin position="1"/>
        <end position="20"/>
    </location>
</feature>
<dbReference type="Proteomes" id="UP000700596">
    <property type="component" value="Unassembled WGS sequence"/>
</dbReference>
<keyword evidence="4" id="KW-1185">Reference proteome</keyword>
<dbReference type="EMBL" id="JAGMWT010000018">
    <property type="protein sequence ID" value="KAH7113758.1"/>
    <property type="molecule type" value="Genomic_DNA"/>
</dbReference>
<sequence>MSYQPQQPPSAFPSELPPRPQTSSSHPPYNPPYNSQPYANNNNAANTTATHNKYRYCWAFSLRSFDPRTSDKAVLARRICMLATLLIRTAVSIIMLVAYAIGRRWVSVAVWTVLGILGFAFIAWCLAVVGECRGVRKVLGVRIGRWHWDIFLIGLAAVHVGMIVGLWWAPSSVTTSLWYGMWLLLALASWIATWQPLEDSQV</sequence>
<keyword evidence="2" id="KW-0812">Transmembrane</keyword>
<feature type="transmembrane region" description="Helical" evidence="2">
    <location>
        <begin position="79"/>
        <end position="102"/>
    </location>
</feature>
<evidence type="ECO:0000256" key="2">
    <source>
        <dbReference type="SAM" id="Phobius"/>
    </source>
</evidence>
<feature type="transmembrane region" description="Helical" evidence="2">
    <location>
        <begin position="150"/>
        <end position="170"/>
    </location>
</feature>
<feature type="compositionally biased region" description="Low complexity" evidence="1">
    <location>
        <begin position="22"/>
        <end position="44"/>
    </location>
</feature>
<feature type="region of interest" description="Disordered" evidence="1">
    <location>
        <begin position="1"/>
        <end position="44"/>
    </location>
</feature>
<gene>
    <name evidence="3" type="ORF">B0J11DRAFT_139599</name>
</gene>
<keyword evidence="2" id="KW-0472">Membrane</keyword>
<feature type="transmembrane region" description="Helical" evidence="2">
    <location>
        <begin position="176"/>
        <end position="194"/>
    </location>
</feature>
<protein>
    <submittedName>
        <fullName evidence="3">Uncharacterized protein</fullName>
    </submittedName>
</protein>
<feature type="transmembrane region" description="Helical" evidence="2">
    <location>
        <begin position="108"/>
        <end position="129"/>
    </location>
</feature>
<proteinExistence type="predicted"/>
<evidence type="ECO:0000313" key="4">
    <source>
        <dbReference type="Proteomes" id="UP000700596"/>
    </source>
</evidence>
<evidence type="ECO:0000313" key="3">
    <source>
        <dbReference type="EMBL" id="KAH7113758.1"/>
    </source>
</evidence>
<comment type="caution">
    <text evidence="3">The sequence shown here is derived from an EMBL/GenBank/DDBJ whole genome shotgun (WGS) entry which is preliminary data.</text>
</comment>
<reference evidence="3" key="1">
    <citation type="journal article" date="2021" name="Nat. Commun.">
        <title>Genetic determinants of endophytism in the Arabidopsis root mycobiome.</title>
        <authorList>
            <person name="Mesny F."/>
            <person name="Miyauchi S."/>
            <person name="Thiergart T."/>
            <person name="Pickel B."/>
            <person name="Atanasova L."/>
            <person name="Karlsson M."/>
            <person name="Huettel B."/>
            <person name="Barry K.W."/>
            <person name="Haridas S."/>
            <person name="Chen C."/>
            <person name="Bauer D."/>
            <person name="Andreopoulos W."/>
            <person name="Pangilinan J."/>
            <person name="LaButti K."/>
            <person name="Riley R."/>
            <person name="Lipzen A."/>
            <person name="Clum A."/>
            <person name="Drula E."/>
            <person name="Henrissat B."/>
            <person name="Kohler A."/>
            <person name="Grigoriev I.V."/>
            <person name="Martin F.M."/>
            <person name="Hacquard S."/>
        </authorList>
    </citation>
    <scope>NUCLEOTIDE SEQUENCE</scope>
    <source>
        <strain evidence="3">MPI-CAGE-CH-0243</strain>
    </source>
</reference>
<accession>A0A9P9D6S6</accession>
<evidence type="ECO:0000256" key="1">
    <source>
        <dbReference type="SAM" id="MobiDB-lite"/>
    </source>
</evidence>
<keyword evidence="2" id="KW-1133">Transmembrane helix</keyword>
<dbReference type="OrthoDB" id="3750908at2759"/>
<organism evidence="3 4">
    <name type="scientific">Dendryphion nanum</name>
    <dbReference type="NCBI Taxonomy" id="256645"/>
    <lineage>
        <taxon>Eukaryota</taxon>
        <taxon>Fungi</taxon>
        <taxon>Dikarya</taxon>
        <taxon>Ascomycota</taxon>
        <taxon>Pezizomycotina</taxon>
        <taxon>Dothideomycetes</taxon>
        <taxon>Pleosporomycetidae</taxon>
        <taxon>Pleosporales</taxon>
        <taxon>Torulaceae</taxon>
        <taxon>Dendryphion</taxon>
    </lineage>
</organism>
<dbReference type="AlphaFoldDB" id="A0A9P9D6S6"/>